<comment type="catalytic activity">
    <reaction evidence="1">
        <text>[protein]-peptidylproline (omega=180) = [protein]-peptidylproline (omega=0)</text>
        <dbReference type="Rhea" id="RHEA:16237"/>
        <dbReference type="Rhea" id="RHEA-COMP:10747"/>
        <dbReference type="Rhea" id="RHEA-COMP:10748"/>
        <dbReference type="ChEBI" id="CHEBI:83833"/>
        <dbReference type="ChEBI" id="CHEBI:83834"/>
        <dbReference type="EC" id="5.2.1.8"/>
    </reaction>
</comment>
<dbReference type="SMART" id="SM00320">
    <property type="entry name" value="WD40"/>
    <property type="match status" value="4"/>
</dbReference>
<dbReference type="Gene3D" id="2.40.100.10">
    <property type="entry name" value="Cyclophilin-like"/>
    <property type="match status" value="1"/>
</dbReference>
<dbReference type="CDD" id="cd01927">
    <property type="entry name" value="cyclophilin_WD40"/>
    <property type="match status" value="1"/>
</dbReference>
<feature type="compositionally biased region" description="Acidic residues" evidence="11">
    <location>
        <begin position="34"/>
        <end position="45"/>
    </location>
</feature>
<dbReference type="PRINTS" id="PR00153">
    <property type="entry name" value="CSAPPISMRASE"/>
</dbReference>
<name>A0A9W9C1C0_9PLEO</name>
<dbReference type="PANTHER" id="PTHR45625:SF4">
    <property type="entry name" value="PEPTIDYLPROLYL ISOMERASE DOMAIN AND WD REPEAT-CONTAINING PROTEIN 1"/>
    <property type="match status" value="1"/>
</dbReference>
<feature type="compositionally biased region" description="Basic and acidic residues" evidence="11">
    <location>
        <begin position="455"/>
        <end position="471"/>
    </location>
</feature>
<evidence type="ECO:0000256" key="10">
    <source>
        <dbReference type="PROSITE-ProRule" id="PRU00221"/>
    </source>
</evidence>
<dbReference type="EMBL" id="JAPEUV010000025">
    <property type="protein sequence ID" value="KAJ4339028.1"/>
    <property type="molecule type" value="Genomic_DNA"/>
</dbReference>
<dbReference type="InterPro" id="IPR020892">
    <property type="entry name" value="Cyclophilin-type_PPIase_CS"/>
</dbReference>
<evidence type="ECO:0000256" key="1">
    <source>
        <dbReference type="ARBA" id="ARBA00000971"/>
    </source>
</evidence>
<proteinExistence type="inferred from homology"/>
<evidence type="ECO:0000313" key="13">
    <source>
        <dbReference type="EMBL" id="KAJ4339028.1"/>
    </source>
</evidence>
<evidence type="ECO:0000256" key="5">
    <source>
        <dbReference type="ARBA" id="ARBA00022737"/>
    </source>
</evidence>
<dbReference type="GO" id="GO:0006457">
    <property type="term" value="P:protein folding"/>
    <property type="evidence" value="ECO:0007669"/>
    <property type="project" value="InterPro"/>
</dbReference>
<dbReference type="Gene3D" id="2.130.10.10">
    <property type="entry name" value="YVTN repeat-like/Quinoprotein amine dehydrogenase"/>
    <property type="match status" value="1"/>
</dbReference>
<evidence type="ECO:0000259" key="12">
    <source>
        <dbReference type="PROSITE" id="PS50072"/>
    </source>
</evidence>
<dbReference type="Proteomes" id="UP001140562">
    <property type="component" value="Unassembled WGS sequence"/>
</dbReference>
<evidence type="ECO:0000256" key="7">
    <source>
        <dbReference type="ARBA" id="ARBA00023235"/>
    </source>
</evidence>
<dbReference type="PROSITE" id="PS50072">
    <property type="entry name" value="CSA_PPIASE_2"/>
    <property type="match status" value="1"/>
</dbReference>
<reference evidence="13" key="1">
    <citation type="submission" date="2022-10" db="EMBL/GenBank/DDBJ databases">
        <title>Tapping the CABI collections for fungal endophytes: first genome assemblies for Collariella, Neodidymelliopsis, Ascochyta clinopodiicola, Didymella pomorum, Didymosphaeria variabile, Neocosmospora piperis and Neocucurbitaria cava.</title>
        <authorList>
            <person name="Hill R."/>
        </authorList>
    </citation>
    <scope>NUCLEOTIDE SEQUENCE</scope>
    <source>
        <strain evidence="13">IMI 360193</strain>
    </source>
</reference>
<comment type="caution">
    <text evidence="13">The sequence shown here is derived from an EMBL/GenBank/DDBJ whole genome shotgun (WGS) entry which is preliminary data.</text>
</comment>
<dbReference type="GO" id="GO:0005634">
    <property type="term" value="C:nucleus"/>
    <property type="evidence" value="ECO:0007669"/>
    <property type="project" value="UniProtKB-ARBA"/>
</dbReference>
<organism evidence="13 14">
    <name type="scientific">Didymella glomerata</name>
    <dbReference type="NCBI Taxonomy" id="749621"/>
    <lineage>
        <taxon>Eukaryota</taxon>
        <taxon>Fungi</taxon>
        <taxon>Dikarya</taxon>
        <taxon>Ascomycota</taxon>
        <taxon>Pezizomycotina</taxon>
        <taxon>Dothideomycetes</taxon>
        <taxon>Pleosporomycetidae</taxon>
        <taxon>Pleosporales</taxon>
        <taxon>Pleosporineae</taxon>
        <taxon>Didymellaceae</taxon>
        <taxon>Didymella</taxon>
    </lineage>
</organism>
<dbReference type="InterPro" id="IPR036322">
    <property type="entry name" value="WD40_repeat_dom_sf"/>
</dbReference>
<evidence type="ECO:0000256" key="6">
    <source>
        <dbReference type="ARBA" id="ARBA00023110"/>
    </source>
</evidence>
<dbReference type="InterPro" id="IPR015943">
    <property type="entry name" value="WD40/YVTN_repeat-like_dom_sf"/>
</dbReference>
<dbReference type="FunFam" id="2.40.100.10:FF:000003">
    <property type="entry name" value="Peptidylprolyl isomerase domain and WD repeat-containing 1"/>
    <property type="match status" value="1"/>
</dbReference>
<keyword evidence="4 10" id="KW-0853">WD repeat</keyword>
<gene>
    <name evidence="13" type="primary">cyp15</name>
    <name evidence="13" type="ORF">N0V87_003462</name>
</gene>
<evidence type="ECO:0000256" key="9">
    <source>
        <dbReference type="ARBA" id="ARBA00040798"/>
    </source>
</evidence>
<protein>
    <recommendedName>
        <fullName evidence="9">Peptidyl-prolyl cis-trans isomerase-like 1</fullName>
        <ecNumber evidence="3">5.2.1.8</ecNumber>
    </recommendedName>
    <alternativeName>
        <fullName evidence="8">Rotamase</fullName>
    </alternativeName>
</protein>
<feature type="compositionally biased region" description="Basic and acidic residues" evidence="11">
    <location>
        <begin position="15"/>
        <end position="33"/>
    </location>
</feature>
<feature type="region of interest" description="Disordered" evidence="11">
    <location>
        <begin position="1"/>
        <end position="57"/>
    </location>
</feature>
<evidence type="ECO:0000256" key="11">
    <source>
        <dbReference type="SAM" id="MobiDB-lite"/>
    </source>
</evidence>
<dbReference type="InterPro" id="IPR001680">
    <property type="entry name" value="WD40_rpt"/>
</dbReference>
<sequence length="636" mass="70810">MASNGSESPSRTKRSRAEMEAQDQDMKEPVVKADDDDSSSDDDDFGPALPSSAPKKKKRKLPYEKLYIAALPAAQRYSKSLMHRDQLAFTSFTPYTDFLITSSVDGVVKFWKKDFGGIEFVKEFKAHTGEIRSVNVSADGRSFATAGSDNTVKIFDVVTFDLLAMLSLDYSPRAVCWVHGRGASFPQLAVSSEDNSWIRIYDGRGENLEPLNVLKTIHRAPVSLMAYNNAYDCVVSVDNGGMVEYWQPSSSFSKPDNVFTMKSSTSLFDFKKAKCVPSSLTISPTGHQFATLSFPDRKIRIFDFPTAKLHRSYDESIETITSMQQAGTAVQALEDIEFGRRLGIERELDAPALRARQNVIFDETGNFILYGSMYGIKVLNTLTNKLVKLYGREEPLRSLWVSLYQGQPDKKRVTTVEMAASENPLLQEAEARDAMLVSTGSGKVRFYMYTNETNTSKDRDVHNEKPRDAARSKTSQQEAQAALGTTAVLHTTHGDITLRLFPDAAPKAVENFVTHSRNGYYNNVIFHRVIRKFMIQTGDPLGDGTGGESIWGKDFADEFSALKHDKPYTLSMANAGPGTNASQFFITTEKTPWLDGKHTIFGRAVGGMDVVHKIENAKCYKEKPEEDIKIISISIS</sequence>
<dbReference type="PROSITE" id="PS50294">
    <property type="entry name" value="WD_REPEATS_REGION"/>
    <property type="match status" value="1"/>
</dbReference>
<accession>A0A9W9C1C0</accession>
<dbReference type="OrthoDB" id="10264753at2759"/>
<keyword evidence="5" id="KW-0677">Repeat</keyword>
<dbReference type="PROSITE" id="PS50082">
    <property type="entry name" value="WD_REPEATS_2"/>
    <property type="match status" value="2"/>
</dbReference>
<dbReference type="InterPro" id="IPR002130">
    <property type="entry name" value="Cyclophilin-type_PPIase_dom"/>
</dbReference>
<dbReference type="PROSITE" id="PS00170">
    <property type="entry name" value="CSA_PPIASE_1"/>
    <property type="match status" value="1"/>
</dbReference>
<keyword evidence="6" id="KW-0697">Rotamase</keyword>
<dbReference type="SUPFAM" id="SSF50891">
    <property type="entry name" value="Cyclophilin-like"/>
    <property type="match status" value="1"/>
</dbReference>
<dbReference type="EC" id="5.2.1.8" evidence="3"/>
<evidence type="ECO:0000256" key="4">
    <source>
        <dbReference type="ARBA" id="ARBA00022574"/>
    </source>
</evidence>
<dbReference type="Pfam" id="PF00160">
    <property type="entry name" value="Pro_isomerase"/>
    <property type="match status" value="1"/>
</dbReference>
<dbReference type="InterPro" id="IPR044666">
    <property type="entry name" value="Cyclophilin_A-like"/>
</dbReference>
<dbReference type="FunFam" id="2.130.10.10:FF:000450">
    <property type="entry name" value="Peptidylprolyl isomerase domain and WD-repeat protein 1"/>
    <property type="match status" value="1"/>
</dbReference>
<comment type="similarity">
    <text evidence="2">Belongs to the cyclophilin-type PPIase family.</text>
</comment>
<feature type="domain" description="PPIase cyclophilin-type" evidence="12">
    <location>
        <begin position="483"/>
        <end position="635"/>
    </location>
</feature>
<dbReference type="SUPFAM" id="SSF50978">
    <property type="entry name" value="WD40 repeat-like"/>
    <property type="match status" value="1"/>
</dbReference>
<dbReference type="GO" id="GO:0003755">
    <property type="term" value="F:peptidyl-prolyl cis-trans isomerase activity"/>
    <property type="evidence" value="ECO:0007669"/>
    <property type="project" value="UniProtKB-KW"/>
</dbReference>
<keyword evidence="7 13" id="KW-0413">Isomerase</keyword>
<dbReference type="PANTHER" id="PTHR45625">
    <property type="entry name" value="PEPTIDYL-PROLYL CIS-TRANS ISOMERASE-RELATED"/>
    <property type="match status" value="1"/>
</dbReference>
<dbReference type="AlphaFoldDB" id="A0A9W9C1C0"/>
<dbReference type="Pfam" id="PF00400">
    <property type="entry name" value="WD40"/>
    <property type="match status" value="2"/>
</dbReference>
<feature type="region of interest" description="Disordered" evidence="11">
    <location>
        <begin position="455"/>
        <end position="476"/>
    </location>
</feature>
<dbReference type="InterPro" id="IPR029000">
    <property type="entry name" value="Cyclophilin-like_dom_sf"/>
</dbReference>
<evidence type="ECO:0000256" key="8">
    <source>
        <dbReference type="ARBA" id="ARBA00029569"/>
    </source>
</evidence>
<evidence type="ECO:0000256" key="2">
    <source>
        <dbReference type="ARBA" id="ARBA00007365"/>
    </source>
</evidence>
<keyword evidence="14" id="KW-1185">Reference proteome</keyword>
<evidence type="ECO:0000256" key="3">
    <source>
        <dbReference type="ARBA" id="ARBA00013194"/>
    </source>
</evidence>
<evidence type="ECO:0000313" key="14">
    <source>
        <dbReference type="Proteomes" id="UP001140562"/>
    </source>
</evidence>
<feature type="repeat" description="WD" evidence="10">
    <location>
        <begin position="124"/>
        <end position="165"/>
    </location>
</feature>
<feature type="repeat" description="WD" evidence="10">
    <location>
        <begin position="80"/>
        <end position="112"/>
    </location>
</feature>